<accession>A0A5M3WEI0</accession>
<evidence type="ECO:0000313" key="13">
    <source>
        <dbReference type="EMBL" id="GES07374.1"/>
    </source>
</evidence>
<keyword evidence="6 11" id="KW-0411">Iron-sulfur</keyword>
<comment type="function">
    <text evidence="11">Acts as a transcriptional regulator. Probably redox-responsive. The apo- but not holo-form probably binds DNA.</text>
</comment>
<keyword evidence="5 11" id="KW-0408">Iron</keyword>
<dbReference type="GO" id="GO:0045892">
    <property type="term" value="P:negative regulation of DNA-templated transcription"/>
    <property type="evidence" value="ECO:0007669"/>
    <property type="project" value="TreeGrafter"/>
</dbReference>
<organism evidence="13 14">
    <name type="scientific">Acrocarpospora macrocephala</name>
    <dbReference type="NCBI Taxonomy" id="150177"/>
    <lineage>
        <taxon>Bacteria</taxon>
        <taxon>Bacillati</taxon>
        <taxon>Actinomycetota</taxon>
        <taxon>Actinomycetes</taxon>
        <taxon>Streptosporangiales</taxon>
        <taxon>Streptosporangiaceae</taxon>
        <taxon>Acrocarpospora</taxon>
    </lineage>
</organism>
<dbReference type="Pfam" id="PF02467">
    <property type="entry name" value="Whib"/>
    <property type="match status" value="1"/>
</dbReference>
<feature type="domain" description="4Fe-4S Wbl-type" evidence="12">
    <location>
        <begin position="26"/>
        <end position="90"/>
    </location>
</feature>
<comment type="similarity">
    <text evidence="2 11">Belongs to the WhiB family.</text>
</comment>
<dbReference type="InterPro" id="IPR034768">
    <property type="entry name" value="4FE4S_WBL"/>
</dbReference>
<evidence type="ECO:0000259" key="12">
    <source>
        <dbReference type="PROSITE" id="PS51674"/>
    </source>
</evidence>
<evidence type="ECO:0000256" key="6">
    <source>
        <dbReference type="ARBA" id="ARBA00023014"/>
    </source>
</evidence>
<keyword evidence="14" id="KW-1185">Reference proteome</keyword>
<evidence type="ECO:0000256" key="10">
    <source>
        <dbReference type="ARBA" id="ARBA00023163"/>
    </source>
</evidence>
<dbReference type="EMBL" id="BLAE01000006">
    <property type="protein sequence ID" value="GES07374.1"/>
    <property type="molecule type" value="Genomic_DNA"/>
</dbReference>
<protein>
    <recommendedName>
        <fullName evidence="11">Transcriptional regulator WhiB</fullName>
    </recommendedName>
</protein>
<dbReference type="GO" id="GO:0003677">
    <property type="term" value="F:DNA binding"/>
    <property type="evidence" value="ECO:0007669"/>
    <property type="project" value="UniProtKB-UniRule"/>
</dbReference>
<evidence type="ECO:0000256" key="9">
    <source>
        <dbReference type="ARBA" id="ARBA00023157"/>
    </source>
</evidence>
<keyword evidence="8 11" id="KW-0238">DNA-binding</keyword>
<comment type="PTM">
    <text evidence="11">The Fe-S cluster can be nitrosylated by nitric oxide (NO).</text>
</comment>
<feature type="binding site" evidence="11">
    <location>
        <position position="27"/>
    </location>
    <ligand>
        <name>[4Fe-4S] cluster</name>
        <dbReference type="ChEBI" id="CHEBI:49883"/>
    </ligand>
</feature>
<dbReference type="HAMAP" id="MF_01479">
    <property type="entry name" value="WhiB"/>
    <property type="match status" value="1"/>
</dbReference>
<evidence type="ECO:0000256" key="8">
    <source>
        <dbReference type="ARBA" id="ARBA00023125"/>
    </source>
</evidence>
<dbReference type="RefSeq" id="WP_246268083.1">
    <property type="nucleotide sequence ID" value="NZ_BAAAHL010000012.1"/>
</dbReference>
<reference evidence="13 14" key="1">
    <citation type="submission" date="2019-10" db="EMBL/GenBank/DDBJ databases">
        <title>Whole genome shotgun sequence of Acrocarpospora macrocephala NBRC 16266.</title>
        <authorList>
            <person name="Ichikawa N."/>
            <person name="Kimura A."/>
            <person name="Kitahashi Y."/>
            <person name="Komaki H."/>
            <person name="Oguchi A."/>
        </authorList>
    </citation>
    <scope>NUCLEOTIDE SEQUENCE [LARGE SCALE GENOMIC DNA]</scope>
    <source>
        <strain evidence="13 14">NBRC 16266</strain>
    </source>
</reference>
<feature type="binding site" evidence="11">
    <location>
        <position position="67"/>
    </location>
    <ligand>
        <name>[4Fe-4S] cluster</name>
        <dbReference type="ChEBI" id="CHEBI:49883"/>
    </ligand>
</feature>
<proteinExistence type="inferred from homology"/>
<keyword evidence="4 11" id="KW-0479">Metal-binding</keyword>
<evidence type="ECO:0000313" key="14">
    <source>
        <dbReference type="Proteomes" id="UP000331127"/>
    </source>
</evidence>
<comment type="cofactor">
    <cofactor evidence="11">
        <name>[4Fe-4S] cluster</name>
        <dbReference type="ChEBI" id="CHEBI:49883"/>
    </cofactor>
    <text evidence="11">Binds 1 [4Fe-4S] cluster per subunit. Following nitrosylation of the [4Fe-4S] cluster binds 1 [4Fe-8(NO)] cluster per subunit.</text>
</comment>
<dbReference type="GO" id="GO:0005737">
    <property type="term" value="C:cytoplasm"/>
    <property type="evidence" value="ECO:0007669"/>
    <property type="project" value="UniProtKB-SubCell"/>
</dbReference>
<dbReference type="InterPro" id="IPR003482">
    <property type="entry name" value="Whib"/>
</dbReference>
<dbReference type="AlphaFoldDB" id="A0A5M3WEI0"/>
<dbReference type="GO" id="GO:0035731">
    <property type="term" value="F:dinitrosyl-iron complex binding"/>
    <property type="evidence" value="ECO:0007669"/>
    <property type="project" value="UniProtKB-UniRule"/>
</dbReference>
<dbReference type="GO" id="GO:0046872">
    <property type="term" value="F:metal ion binding"/>
    <property type="evidence" value="ECO:0007669"/>
    <property type="project" value="UniProtKB-KW"/>
</dbReference>
<feature type="binding site" evidence="11">
    <location>
        <position position="61"/>
    </location>
    <ligand>
        <name>[4Fe-4S] cluster</name>
        <dbReference type="ChEBI" id="CHEBI:49883"/>
    </ligand>
</feature>
<evidence type="ECO:0000256" key="2">
    <source>
        <dbReference type="ARBA" id="ARBA00006597"/>
    </source>
</evidence>
<keyword evidence="11" id="KW-0963">Cytoplasm</keyword>
<evidence type="ECO:0000256" key="11">
    <source>
        <dbReference type="HAMAP-Rule" id="MF_01479"/>
    </source>
</evidence>
<keyword evidence="9 11" id="KW-1015">Disulfide bond</keyword>
<evidence type="ECO:0000256" key="3">
    <source>
        <dbReference type="ARBA" id="ARBA00022485"/>
    </source>
</evidence>
<evidence type="ECO:0000256" key="4">
    <source>
        <dbReference type="ARBA" id="ARBA00022723"/>
    </source>
</evidence>
<dbReference type="PANTHER" id="PTHR38839">
    <property type="entry name" value="TRANSCRIPTIONAL REGULATOR WHID-RELATED"/>
    <property type="match status" value="1"/>
</dbReference>
<keyword evidence="3 11" id="KW-0004">4Fe-4S</keyword>
<name>A0A5M3WEI0_9ACTN</name>
<dbReference type="GO" id="GO:0051539">
    <property type="term" value="F:4 iron, 4 sulfur cluster binding"/>
    <property type="evidence" value="ECO:0007669"/>
    <property type="project" value="UniProtKB-UniRule"/>
</dbReference>
<evidence type="ECO:0000256" key="1">
    <source>
        <dbReference type="ARBA" id="ARBA00004496"/>
    </source>
</evidence>
<comment type="PTM">
    <text evidence="11">Upon Fe-S cluster removal intramolecular disulfide bonds are formed.</text>
</comment>
<dbReference type="PROSITE" id="PS51674">
    <property type="entry name" value="4FE4S_WBL"/>
    <property type="match status" value="1"/>
</dbReference>
<evidence type="ECO:0000256" key="5">
    <source>
        <dbReference type="ARBA" id="ARBA00023004"/>
    </source>
</evidence>
<dbReference type="GO" id="GO:0045454">
    <property type="term" value="P:cell redox homeostasis"/>
    <property type="evidence" value="ECO:0007669"/>
    <property type="project" value="TreeGrafter"/>
</dbReference>
<keyword evidence="10 11" id="KW-0804">Transcription</keyword>
<feature type="binding site" evidence="11">
    <location>
        <position position="58"/>
    </location>
    <ligand>
        <name>[4Fe-4S] cluster</name>
        <dbReference type="ChEBI" id="CHEBI:49883"/>
    </ligand>
</feature>
<evidence type="ECO:0000256" key="7">
    <source>
        <dbReference type="ARBA" id="ARBA00023015"/>
    </source>
</evidence>
<gene>
    <name evidence="11" type="primary">whiB</name>
    <name evidence="13" type="ORF">Amac_009690</name>
</gene>
<comment type="caution">
    <text evidence="13">The sequence shown here is derived from an EMBL/GenBank/DDBJ whole genome shotgun (WGS) entry which is preliminary data.</text>
</comment>
<comment type="subcellular location">
    <subcellularLocation>
        <location evidence="1 11">Cytoplasm</location>
    </subcellularLocation>
</comment>
<dbReference type="GO" id="GO:0047134">
    <property type="term" value="F:protein-disulfide reductase [NAD(P)H] activity"/>
    <property type="evidence" value="ECO:0007669"/>
    <property type="project" value="TreeGrafter"/>
</dbReference>
<sequence>MSLMDALADLAGLAHDPATEWMGSALCPEIDPDLWFPRVPTERVSTPGPQELLAKAICRGCDVRVRCLQWAIEHDEEGIWGGTTKVERDQLLAEAA</sequence>
<dbReference type="Proteomes" id="UP000331127">
    <property type="component" value="Unassembled WGS sequence"/>
</dbReference>
<keyword evidence="7 11" id="KW-0805">Transcription regulation</keyword>